<evidence type="ECO:0000259" key="2">
    <source>
        <dbReference type="PROSITE" id="PS52039"/>
    </source>
</evidence>
<evidence type="ECO:0000256" key="1">
    <source>
        <dbReference type="ARBA" id="ARBA00023235"/>
    </source>
</evidence>
<dbReference type="EMBL" id="AUZX01003175">
    <property type="protein sequence ID" value="EQD74625.1"/>
    <property type="molecule type" value="Genomic_DNA"/>
</dbReference>
<dbReference type="Gene3D" id="1.10.460.10">
    <property type="entry name" value="Topoisomerase I, domain 2"/>
    <property type="match status" value="1"/>
</dbReference>
<dbReference type="SUPFAM" id="SSF56712">
    <property type="entry name" value="Prokaryotic type I DNA topoisomerase"/>
    <property type="match status" value="1"/>
</dbReference>
<dbReference type="GO" id="GO:0006265">
    <property type="term" value="P:DNA topological change"/>
    <property type="evidence" value="ECO:0007669"/>
    <property type="project" value="InterPro"/>
</dbReference>
<dbReference type="InterPro" id="IPR013497">
    <property type="entry name" value="Topo_IA_cen"/>
</dbReference>
<dbReference type="GO" id="GO:0003677">
    <property type="term" value="F:DNA binding"/>
    <property type="evidence" value="ECO:0007669"/>
    <property type="project" value="InterPro"/>
</dbReference>
<feature type="non-terminal residue" evidence="3">
    <location>
        <position position="1"/>
    </location>
</feature>
<dbReference type="InterPro" id="IPR013824">
    <property type="entry name" value="Topo_IA_cen_sub1"/>
</dbReference>
<accession>T1CX35</accession>
<organism evidence="3">
    <name type="scientific">mine drainage metagenome</name>
    <dbReference type="NCBI Taxonomy" id="410659"/>
    <lineage>
        <taxon>unclassified sequences</taxon>
        <taxon>metagenomes</taxon>
        <taxon>ecological metagenomes</taxon>
    </lineage>
</organism>
<dbReference type="AlphaFoldDB" id="T1CX35"/>
<keyword evidence="1" id="KW-0413">Isomerase</keyword>
<dbReference type="GO" id="GO:0003916">
    <property type="term" value="F:DNA topoisomerase activity"/>
    <property type="evidence" value="ECO:0007669"/>
    <property type="project" value="InterPro"/>
</dbReference>
<dbReference type="InterPro" id="IPR023405">
    <property type="entry name" value="Topo_IA_core_domain"/>
</dbReference>
<evidence type="ECO:0000313" key="3">
    <source>
        <dbReference type="EMBL" id="EQD74625.1"/>
    </source>
</evidence>
<sequence>IIDPKMKARLRETSGLGTEATRAAIIETLIAREYIHRTKSSCVRRSAAAL</sequence>
<dbReference type="PROSITE" id="PS52039">
    <property type="entry name" value="TOPO_IA_2"/>
    <property type="match status" value="1"/>
</dbReference>
<proteinExistence type="predicted"/>
<protein>
    <recommendedName>
        <fullName evidence="2">Topo IA-type catalytic domain-containing protein</fullName>
    </recommendedName>
</protein>
<name>T1CX35_9ZZZZ</name>
<feature type="domain" description="Topo IA-type catalytic" evidence="2">
    <location>
        <begin position="1"/>
        <end position="50"/>
    </location>
</feature>
<reference evidence="3" key="1">
    <citation type="submission" date="2013-08" db="EMBL/GenBank/DDBJ databases">
        <authorList>
            <person name="Mendez C."/>
            <person name="Richter M."/>
            <person name="Ferrer M."/>
            <person name="Sanchez J."/>
        </authorList>
    </citation>
    <scope>NUCLEOTIDE SEQUENCE</scope>
</reference>
<gene>
    <name evidence="3" type="ORF">B1A_04380</name>
</gene>
<comment type="caution">
    <text evidence="3">The sequence shown here is derived from an EMBL/GenBank/DDBJ whole genome shotgun (WGS) entry which is preliminary data.</text>
</comment>
<reference evidence="3" key="2">
    <citation type="journal article" date="2014" name="ISME J.">
        <title>Microbial stratification in low pH oxic and suboxic macroscopic growths along an acid mine drainage.</title>
        <authorList>
            <person name="Mendez-Garcia C."/>
            <person name="Mesa V."/>
            <person name="Sprenger R.R."/>
            <person name="Richter M."/>
            <person name="Diez M.S."/>
            <person name="Solano J."/>
            <person name="Bargiela R."/>
            <person name="Golyshina O.V."/>
            <person name="Manteca A."/>
            <person name="Ramos J.L."/>
            <person name="Gallego J.R."/>
            <person name="Llorente I."/>
            <person name="Martins Dos Santos V.A."/>
            <person name="Jensen O.N."/>
            <person name="Pelaez A.I."/>
            <person name="Sanchez J."/>
            <person name="Ferrer M."/>
        </authorList>
    </citation>
    <scope>NUCLEOTIDE SEQUENCE</scope>
</reference>